<evidence type="ECO:0000256" key="1">
    <source>
        <dbReference type="ARBA" id="ARBA00022679"/>
    </source>
</evidence>
<evidence type="ECO:0000256" key="2">
    <source>
        <dbReference type="ARBA" id="ARBA00023315"/>
    </source>
</evidence>
<proteinExistence type="predicted"/>
<name>A0A5N0TG04_9GAMM</name>
<keyword evidence="5" id="KW-1185">Reference proteome</keyword>
<protein>
    <submittedName>
        <fullName evidence="4">GNAT family N-acetyltransferase</fullName>
    </submittedName>
</protein>
<dbReference type="PANTHER" id="PTHR43877">
    <property type="entry name" value="AMINOALKYLPHOSPHONATE N-ACETYLTRANSFERASE-RELATED-RELATED"/>
    <property type="match status" value="1"/>
</dbReference>
<feature type="domain" description="N-acetyltransferase" evidence="3">
    <location>
        <begin position="1"/>
        <end position="158"/>
    </location>
</feature>
<evidence type="ECO:0000313" key="5">
    <source>
        <dbReference type="Proteomes" id="UP000325372"/>
    </source>
</evidence>
<dbReference type="GO" id="GO:0016747">
    <property type="term" value="F:acyltransferase activity, transferring groups other than amino-acyl groups"/>
    <property type="evidence" value="ECO:0007669"/>
    <property type="project" value="InterPro"/>
</dbReference>
<dbReference type="PANTHER" id="PTHR43877:SF1">
    <property type="entry name" value="ACETYLTRANSFERASE"/>
    <property type="match status" value="1"/>
</dbReference>
<dbReference type="InterPro" id="IPR016181">
    <property type="entry name" value="Acyl_CoA_acyltransferase"/>
</dbReference>
<gene>
    <name evidence="4" type="ORF">F3N42_06235</name>
</gene>
<comment type="caution">
    <text evidence="4">The sequence shown here is derived from an EMBL/GenBank/DDBJ whole genome shotgun (WGS) entry which is preliminary data.</text>
</comment>
<dbReference type="EMBL" id="VYXP01000003">
    <property type="protein sequence ID" value="KAA9132806.1"/>
    <property type="molecule type" value="Genomic_DNA"/>
</dbReference>
<dbReference type="SUPFAM" id="SSF55729">
    <property type="entry name" value="Acyl-CoA N-acyltransferases (Nat)"/>
    <property type="match status" value="1"/>
</dbReference>
<dbReference type="InterPro" id="IPR050832">
    <property type="entry name" value="Bact_Acetyltransf"/>
</dbReference>
<dbReference type="CDD" id="cd04301">
    <property type="entry name" value="NAT_SF"/>
    <property type="match status" value="2"/>
</dbReference>
<keyword evidence="1 4" id="KW-0808">Transferase</keyword>
<reference evidence="4 5" key="1">
    <citation type="submission" date="2019-09" db="EMBL/GenBank/DDBJ databases">
        <title>Wenzhouxiangella sp. Genome sequencing and assembly.</title>
        <authorList>
            <person name="Zhang R."/>
        </authorList>
    </citation>
    <scope>NUCLEOTIDE SEQUENCE [LARGE SCALE GENOMIC DNA]</scope>
    <source>
        <strain evidence="4 5">W260</strain>
    </source>
</reference>
<dbReference type="Proteomes" id="UP000325372">
    <property type="component" value="Unassembled WGS sequence"/>
</dbReference>
<dbReference type="RefSeq" id="WP_150863528.1">
    <property type="nucleotide sequence ID" value="NZ_VYXP01000003.1"/>
</dbReference>
<evidence type="ECO:0000313" key="4">
    <source>
        <dbReference type="EMBL" id="KAA9132806.1"/>
    </source>
</evidence>
<organism evidence="4 5">
    <name type="scientific">Marinihelvus fidelis</name>
    <dbReference type="NCBI Taxonomy" id="2613842"/>
    <lineage>
        <taxon>Bacteria</taxon>
        <taxon>Pseudomonadati</taxon>
        <taxon>Pseudomonadota</taxon>
        <taxon>Gammaproteobacteria</taxon>
        <taxon>Chromatiales</taxon>
        <taxon>Wenzhouxiangellaceae</taxon>
        <taxon>Marinihelvus</taxon>
    </lineage>
</organism>
<dbReference type="InterPro" id="IPR000182">
    <property type="entry name" value="GNAT_dom"/>
</dbReference>
<dbReference type="AlphaFoldDB" id="A0A5N0TG04"/>
<dbReference type="PROSITE" id="PS51186">
    <property type="entry name" value="GNAT"/>
    <property type="match status" value="2"/>
</dbReference>
<dbReference type="Gene3D" id="3.40.630.30">
    <property type="match status" value="1"/>
</dbReference>
<feature type="domain" description="N-acetyltransferase" evidence="3">
    <location>
        <begin position="166"/>
        <end position="295"/>
    </location>
</feature>
<sequence length="299" mass="31369">MSLRAAERGDIDRIVAMWNHAAPHDPLSADLLIENAWDDEGVAGRYVVDDGDGVQGFGLGVMRASGAGYLKMLAVAPEARRAGYGSTLLGAVESALLSKGAGSITVAGSAPNYLSPGVDDRYADGLAFLGHHGYQVTGETENMTADLTAADLETADAESRLVGQGVAVRRAEAGDQVALGALLDHFGGSWHDEVGRSMAQMPVGVHLAWRDSELLGFSAWGGNNTAAGWFGPMGTLPAARGLGIGGVLLKRCLRDLRELGFQTAVIPWVGPVPFYQAQVGAEVSARLVRMKKTIDKRSA</sequence>
<evidence type="ECO:0000259" key="3">
    <source>
        <dbReference type="PROSITE" id="PS51186"/>
    </source>
</evidence>
<accession>A0A5N0TG04</accession>
<dbReference type="Pfam" id="PF00583">
    <property type="entry name" value="Acetyltransf_1"/>
    <property type="match status" value="2"/>
</dbReference>
<keyword evidence="2" id="KW-0012">Acyltransferase</keyword>